<dbReference type="SMART" id="SM00259">
    <property type="entry name" value="ZnF_A20"/>
    <property type="match status" value="1"/>
</dbReference>
<keyword evidence="2" id="KW-0863">Zinc-finger</keyword>
<accession>A0A6S8R6E2</accession>
<evidence type="ECO:0000256" key="3">
    <source>
        <dbReference type="ARBA" id="ARBA00022833"/>
    </source>
</evidence>
<evidence type="ECO:0000256" key="4">
    <source>
        <dbReference type="SAM" id="MobiDB-lite"/>
    </source>
</evidence>
<dbReference type="PROSITE" id="PS51036">
    <property type="entry name" value="ZF_A20"/>
    <property type="match status" value="1"/>
</dbReference>
<evidence type="ECO:0000256" key="1">
    <source>
        <dbReference type="ARBA" id="ARBA00022723"/>
    </source>
</evidence>
<reference evidence="6" key="1">
    <citation type="submission" date="2021-01" db="EMBL/GenBank/DDBJ databases">
        <authorList>
            <person name="Corre E."/>
            <person name="Pelletier E."/>
            <person name="Niang G."/>
            <person name="Scheremetjew M."/>
            <person name="Finn R."/>
            <person name="Kale V."/>
            <person name="Holt S."/>
            <person name="Cochrane G."/>
            <person name="Meng A."/>
            <person name="Brown T."/>
            <person name="Cohen L."/>
        </authorList>
    </citation>
    <scope>NUCLEOTIDE SEQUENCE</scope>
    <source>
        <strain evidence="6">GSO104</strain>
    </source>
</reference>
<protein>
    <recommendedName>
        <fullName evidence="5">A20-type domain-containing protein</fullName>
    </recommendedName>
</protein>
<dbReference type="GO" id="GO:0003677">
    <property type="term" value="F:DNA binding"/>
    <property type="evidence" value="ECO:0007669"/>
    <property type="project" value="InterPro"/>
</dbReference>
<name>A0A6S8R6E2_9STRA</name>
<evidence type="ECO:0000259" key="5">
    <source>
        <dbReference type="PROSITE" id="PS51036"/>
    </source>
</evidence>
<organism evidence="6">
    <name type="scientific">Ditylum brightwellii</name>
    <dbReference type="NCBI Taxonomy" id="49249"/>
    <lineage>
        <taxon>Eukaryota</taxon>
        <taxon>Sar</taxon>
        <taxon>Stramenopiles</taxon>
        <taxon>Ochrophyta</taxon>
        <taxon>Bacillariophyta</taxon>
        <taxon>Mediophyceae</taxon>
        <taxon>Lithodesmiophycidae</taxon>
        <taxon>Lithodesmiales</taxon>
        <taxon>Lithodesmiaceae</taxon>
        <taxon>Ditylum</taxon>
    </lineage>
</organism>
<gene>
    <name evidence="6" type="ORF">DBRI00130_LOCUS15105</name>
</gene>
<dbReference type="Gene3D" id="1.20.5.4770">
    <property type="match status" value="1"/>
</dbReference>
<proteinExistence type="predicted"/>
<evidence type="ECO:0000313" key="6">
    <source>
        <dbReference type="EMBL" id="CAE4607559.1"/>
    </source>
</evidence>
<dbReference type="GO" id="GO:0008270">
    <property type="term" value="F:zinc ion binding"/>
    <property type="evidence" value="ECO:0007669"/>
    <property type="project" value="UniProtKB-KW"/>
</dbReference>
<keyword evidence="1" id="KW-0479">Metal-binding</keyword>
<feature type="domain" description="A20-type" evidence="5">
    <location>
        <begin position="11"/>
        <end position="45"/>
    </location>
</feature>
<feature type="compositionally biased region" description="Basic residues" evidence="4">
    <location>
        <begin position="108"/>
        <end position="118"/>
    </location>
</feature>
<feature type="compositionally biased region" description="Basic and acidic residues" evidence="4">
    <location>
        <begin position="84"/>
        <end position="99"/>
    </location>
</feature>
<dbReference type="Pfam" id="PF01754">
    <property type="entry name" value="zf-A20"/>
    <property type="match status" value="1"/>
</dbReference>
<dbReference type="EMBL" id="HBNS01018964">
    <property type="protein sequence ID" value="CAE4607559.1"/>
    <property type="molecule type" value="Transcribed_RNA"/>
</dbReference>
<sequence length="158" mass="17317">MSDQQETTTNTNQPRLCKMGCGFFGSNATGDYCSKCFRQLDDRQKKSVEKSPEPVTPAVVEAVETPSAPKPEASTVEPEVIETPVKEAKASPPTEEPKVTENTAAKVEKKKKKKKKASYKNMMAGMMKGDASSRDIQKEKEDLRKVTGGGAFTKIEKI</sequence>
<dbReference type="AlphaFoldDB" id="A0A6S8R6E2"/>
<keyword evidence="3" id="KW-0862">Zinc</keyword>
<dbReference type="SUPFAM" id="SSF57716">
    <property type="entry name" value="Glucocorticoid receptor-like (DNA-binding domain)"/>
    <property type="match status" value="1"/>
</dbReference>
<feature type="region of interest" description="Disordered" evidence="4">
    <location>
        <begin position="62"/>
        <end position="118"/>
    </location>
</feature>
<dbReference type="InterPro" id="IPR002653">
    <property type="entry name" value="Znf_A20"/>
</dbReference>
<evidence type="ECO:0000256" key="2">
    <source>
        <dbReference type="ARBA" id="ARBA00022771"/>
    </source>
</evidence>